<dbReference type="Proteomes" id="UP000028411">
    <property type="component" value="Unassembled WGS sequence"/>
</dbReference>
<dbReference type="GO" id="GO:0018580">
    <property type="term" value="F:nitronate monooxygenase activity"/>
    <property type="evidence" value="ECO:0007669"/>
    <property type="project" value="InterPro"/>
</dbReference>
<dbReference type="CDD" id="cd04730">
    <property type="entry name" value="NPD_like"/>
    <property type="match status" value="1"/>
</dbReference>
<evidence type="ECO:0000313" key="7">
    <source>
        <dbReference type="Proteomes" id="UP000028411"/>
    </source>
</evidence>
<keyword evidence="5" id="KW-0503">Monooxygenase</keyword>
<dbReference type="EMBL" id="JFHR01000048">
    <property type="protein sequence ID" value="KEQ52233.1"/>
    <property type="molecule type" value="Genomic_DNA"/>
</dbReference>
<evidence type="ECO:0000256" key="3">
    <source>
        <dbReference type="ARBA" id="ARBA00022643"/>
    </source>
</evidence>
<evidence type="ECO:0000256" key="2">
    <source>
        <dbReference type="ARBA" id="ARBA00022630"/>
    </source>
</evidence>
<protein>
    <submittedName>
        <fullName evidence="6">2-nitropropane dioxygenase</fullName>
    </submittedName>
</protein>
<dbReference type="SUPFAM" id="SSF51412">
    <property type="entry name" value="Inosine monophosphate dehydrogenase (IMPDH)"/>
    <property type="match status" value="1"/>
</dbReference>
<dbReference type="Gene3D" id="3.20.20.70">
    <property type="entry name" value="Aldolase class I"/>
    <property type="match status" value="1"/>
</dbReference>
<proteinExistence type="inferred from homology"/>
<keyword evidence="3" id="KW-0288">FMN</keyword>
<dbReference type="PANTHER" id="PTHR42747">
    <property type="entry name" value="NITRONATE MONOOXYGENASE-RELATED"/>
    <property type="match status" value="1"/>
</dbReference>
<keyword evidence="4" id="KW-0560">Oxidoreductase</keyword>
<dbReference type="Pfam" id="PF03060">
    <property type="entry name" value="NMO"/>
    <property type="match status" value="1"/>
</dbReference>
<dbReference type="RefSeq" id="WP_037454798.1">
    <property type="nucleotide sequence ID" value="NZ_JFHR01000048.1"/>
</dbReference>
<dbReference type="FunFam" id="3.20.20.70:FF:000210">
    <property type="entry name" value="2-nitropropane dioxygenase"/>
    <property type="match status" value="1"/>
</dbReference>
<evidence type="ECO:0000256" key="1">
    <source>
        <dbReference type="ARBA" id="ARBA00009881"/>
    </source>
</evidence>
<dbReference type="PATRIC" id="fig|46429.4.peg.3472"/>
<dbReference type="PANTHER" id="PTHR42747:SF4">
    <property type="entry name" value="BLR1330 PROTEIN"/>
    <property type="match status" value="1"/>
</dbReference>
<evidence type="ECO:0000256" key="4">
    <source>
        <dbReference type="ARBA" id="ARBA00023002"/>
    </source>
</evidence>
<comment type="similarity">
    <text evidence="1">Belongs to the nitronate monooxygenase family. NMO class I subfamily.</text>
</comment>
<sequence>MSLPAFLEGRLSLPLIGSPLFIISQPALVIAQCRAGIIGSFPSLNARPSGVFEQWLQQLQDALTEKDAPFAVNLIVHKTNSRLEEDLALCVKYRVPIVITSLGAREDVNEAVHSYGGIVLHDVINNVFARKAIEKGADGLIAVAAGAGGHAGTLSPFALVEEIRAWFDGPLALSGSIATGRSIAAARMLGADFAYMGSPFIATEEANADSAYKQMIVESGAGDIVYSDYFTGVLGNYLRPSITAAGLDADNLPKAADMDFSSAARGEKKAWRDVWGAGQGIGAISQVQPAAAFIEQLKAQYQAATAGFKA</sequence>
<dbReference type="GO" id="GO:0051213">
    <property type="term" value="F:dioxygenase activity"/>
    <property type="evidence" value="ECO:0007669"/>
    <property type="project" value="UniProtKB-KW"/>
</dbReference>
<dbReference type="eggNOG" id="COG2070">
    <property type="taxonomic scope" value="Bacteria"/>
</dbReference>
<name>A0A081RAL0_SPHCR</name>
<organism evidence="6 7">
    <name type="scientific">Sphingobium chlorophenolicum</name>
    <dbReference type="NCBI Taxonomy" id="46429"/>
    <lineage>
        <taxon>Bacteria</taxon>
        <taxon>Pseudomonadati</taxon>
        <taxon>Pseudomonadota</taxon>
        <taxon>Alphaproteobacteria</taxon>
        <taxon>Sphingomonadales</taxon>
        <taxon>Sphingomonadaceae</taxon>
        <taxon>Sphingobium</taxon>
    </lineage>
</organism>
<dbReference type="InterPro" id="IPR013785">
    <property type="entry name" value="Aldolase_TIM"/>
</dbReference>
<keyword evidence="6" id="KW-0223">Dioxygenase</keyword>
<dbReference type="OrthoDB" id="9778912at2"/>
<dbReference type="AlphaFoldDB" id="A0A081RAL0"/>
<dbReference type="InterPro" id="IPR004136">
    <property type="entry name" value="NMO"/>
</dbReference>
<evidence type="ECO:0000313" key="6">
    <source>
        <dbReference type="EMBL" id="KEQ52233.1"/>
    </source>
</evidence>
<accession>A0A081RAL0</accession>
<keyword evidence="2" id="KW-0285">Flavoprotein</keyword>
<comment type="caution">
    <text evidence="6">The sequence shown here is derived from an EMBL/GenBank/DDBJ whole genome shotgun (WGS) entry which is preliminary data.</text>
</comment>
<gene>
    <name evidence="6" type="ORF">BV95_03483</name>
</gene>
<reference evidence="6 7" key="1">
    <citation type="submission" date="2014-02" db="EMBL/GenBank/DDBJ databases">
        <title>Whole genome sequence of Sphingobium chlorophenolicum NBRC 16172.</title>
        <authorList>
            <person name="Gan H.M."/>
            <person name="Gan H.Y."/>
            <person name="Chew T.H."/>
            <person name="Savka M.A."/>
        </authorList>
    </citation>
    <scope>NUCLEOTIDE SEQUENCE [LARGE SCALE GENOMIC DNA]</scope>
    <source>
        <strain evidence="6 7">NBRC 16172</strain>
    </source>
</reference>
<evidence type="ECO:0000256" key="5">
    <source>
        <dbReference type="ARBA" id="ARBA00023033"/>
    </source>
</evidence>